<proteinExistence type="predicted"/>
<dbReference type="Pfam" id="PF09462">
    <property type="entry name" value="Mus7"/>
    <property type="match status" value="1"/>
</dbReference>
<evidence type="ECO:0000313" key="2">
    <source>
        <dbReference type="EMBL" id="GCE99882.1"/>
    </source>
</evidence>
<dbReference type="PANTHER" id="PTHR28122">
    <property type="entry name" value="E3 UBIQUITIN-PROTEIN LIGASE SUBSTRATE RECEPTOR MMS22"/>
    <property type="match status" value="1"/>
</dbReference>
<evidence type="ECO:0000256" key="1">
    <source>
        <dbReference type="SAM" id="MobiDB-lite"/>
    </source>
</evidence>
<dbReference type="InterPro" id="IPR019021">
    <property type="entry name" value="Mms22"/>
</dbReference>
<sequence>MVVDDFDTVVVPDSEGDGEGEETLIFSPHDNDNIVAPIEAGVVPLGQATEVRPEDILSEHSRRFLRKRKAIQRMPYSLERIKHKQLLEGYDISGFERISERLKLPHSNFSTFKRLEGTNLPQNASHRRDDNNGQDEEDIIMQPVISPVADDEVSDGDEEEGHGQDNEDEELVKFRGRMINIKTGFRGVLPRVAWEKAIKQQNPATNNFKRRRESVNSNHRGVAKKKNMTSERNVNQDDFLLNDLIVPDEEIPLEKQVSLPLKKTNQQEVQVLKQIDQEYQKKYEHQYLSDSEEEEDDQMQNFIIELDDVQDEAPVEISPAFMLTPQSSFYRHDDSNLKEVGAVEDNEGALDIMLSKGPRIKSQNHSISNTNVSGSINQPGSNRKPSSHGVIRQKRSVRNLIKNKQQCMNLQSRLPFKHSHSQSSPKVPKSSHFMPEITQKKYNNKNKNKKQDPYAIGPFAPLSSTNTRRANVFSTVIEAPSDKYVLPKQRISRDENSDLIILDNVTEHLQEKASLSALDSLFGEKQAISSDTISIKLTDKHFILSKFHRNEIPVILNNIFDYIIERGVTDKELLQICEDITLFLLHFNHLGVLPIISEFHKRFRSKVSLLRDKAKSIHFYQIAVCQLMLLEVSKYSDVSNAARMELNSSILNHIISFFKLLSYCYDAVIKWDLNYLFQSFDILSKVTKILNQSDTLWKKLREQSFRPEVCSFIIDSFPTGYPYWEILKIEQEYISVKEAFKFVKYCKRRYNWQVDKNLIFLFDKIFKRRRFEDFINEDMLNSDAVLKPSQALKNNTMFNNYLNLLQEIQLSDLLVERIIPMGELSTNDSVAALINRINLLMVLARGSHVNLEKRMEDLLRPLLDPEYLLKQDYQTLKKICQLVFDGILSLADINRVKNLPFRGKILVMTFKNLLFEFTENFEGVWTSFLDQLVPIIEKSAKSKLVFLKEFYPCLILMSQKDIFTKNLVQVLQLYLKNLSLLGATWTQKNILQIIKNKVYTSANWIDYYCTVGKFLIQSNVMSWWSFYMYNDVRDSLTNKFYFDCKILQMCDNQSFELIKKSMFTTATNSILQISSPWFCRFLIQLINRECSIIIDRSFNMSKDDTLHIVKRFVWILNKLSYNDLLLQFISHLKKSHQQKIINTEFVAQIVEYLNLKFIDTIKDSHDFFSLKRALGISDIETEKSTFRDAFRSQRDSIFQASFVEWGLIQAHSNREEMKRYIDKLESLFNFSIPEGIFHFFIKLITVHLRGSFLYFKRRLLIYFFYLINEILNTRYLQISNSEFLELCLLHRILCSSNDVTNNTTVTEDPVIQNLRAECLQFQLYVLKIADGFLEFGLLARMSKKFLSDGQWLGEPPYDEIFDVELSNKIDDIFRYNDLTTQLDHFYILHDINEKELESEISELIIDIPSQ</sequence>
<organism evidence="2 3">
    <name type="scientific">Zygosaccharomyces mellis</name>
    <dbReference type="NCBI Taxonomy" id="42258"/>
    <lineage>
        <taxon>Eukaryota</taxon>
        <taxon>Fungi</taxon>
        <taxon>Dikarya</taxon>
        <taxon>Ascomycota</taxon>
        <taxon>Saccharomycotina</taxon>
        <taxon>Saccharomycetes</taxon>
        <taxon>Saccharomycetales</taxon>
        <taxon>Saccharomycetaceae</taxon>
        <taxon>Zygosaccharomyces</taxon>
    </lineage>
</organism>
<accession>A0A4C2EC30</accession>
<comment type="caution">
    <text evidence="2">The sequence shown here is derived from an EMBL/GenBank/DDBJ whole genome shotgun (WGS) entry which is preliminary data.</text>
</comment>
<gene>
    <name evidence="2" type="ORF">ZYGM_003550</name>
</gene>
<feature type="region of interest" description="Disordered" evidence="1">
    <location>
        <begin position="369"/>
        <end position="393"/>
    </location>
</feature>
<dbReference type="PANTHER" id="PTHR28122:SF1">
    <property type="entry name" value="E3 UBIQUITIN-PROTEIN LIGASE SUBSTRATE RECEPTOR MMS22"/>
    <property type="match status" value="1"/>
</dbReference>
<protein>
    <submittedName>
        <fullName evidence="2">Uncharacterized protein</fullName>
    </submittedName>
</protein>
<name>A0A4C2EC30_9SACH</name>
<dbReference type="GO" id="GO:0000724">
    <property type="term" value="P:double-strand break repair via homologous recombination"/>
    <property type="evidence" value="ECO:0007669"/>
    <property type="project" value="TreeGrafter"/>
</dbReference>
<feature type="region of interest" description="Disordered" evidence="1">
    <location>
        <begin position="113"/>
        <end position="171"/>
    </location>
</feature>
<dbReference type="GO" id="GO:0031297">
    <property type="term" value="P:replication fork processing"/>
    <property type="evidence" value="ECO:0007669"/>
    <property type="project" value="InterPro"/>
</dbReference>
<keyword evidence="3" id="KW-1185">Reference proteome</keyword>
<feature type="compositionally biased region" description="Polar residues" evidence="1">
    <location>
        <begin position="369"/>
        <end position="384"/>
    </location>
</feature>
<reference evidence="2 3" key="1">
    <citation type="submission" date="2019-01" db="EMBL/GenBank/DDBJ databases">
        <title>Draft Genome Sequencing of Zygosaccharomyces mellis Ca-7.</title>
        <authorList>
            <person name="Shiwa Y."/>
            <person name="Kanesaki Y."/>
            <person name="Ishige T."/>
            <person name="Mura K."/>
            <person name="Hori T."/>
            <person name="Tamura T."/>
        </authorList>
    </citation>
    <scope>NUCLEOTIDE SEQUENCE [LARGE SCALE GENOMIC DNA]</scope>
    <source>
        <strain evidence="2 3">Ca-7</strain>
    </source>
</reference>
<evidence type="ECO:0000313" key="3">
    <source>
        <dbReference type="Proteomes" id="UP000301737"/>
    </source>
</evidence>
<feature type="compositionally biased region" description="Acidic residues" evidence="1">
    <location>
        <begin position="149"/>
        <end position="170"/>
    </location>
</feature>
<dbReference type="OrthoDB" id="4068315at2759"/>
<dbReference type="Proteomes" id="UP000301737">
    <property type="component" value="Unassembled WGS sequence"/>
</dbReference>
<dbReference type="GO" id="GO:0005634">
    <property type="term" value="C:nucleus"/>
    <property type="evidence" value="ECO:0007669"/>
    <property type="project" value="InterPro"/>
</dbReference>
<feature type="region of interest" description="Disordered" evidence="1">
    <location>
        <begin position="202"/>
        <end position="229"/>
    </location>
</feature>
<dbReference type="GO" id="GO:0035361">
    <property type="term" value="C:Cul8-RING ubiquitin ligase complex"/>
    <property type="evidence" value="ECO:0007669"/>
    <property type="project" value="TreeGrafter"/>
</dbReference>
<dbReference type="EMBL" id="BIMX01000013">
    <property type="protein sequence ID" value="GCE99882.1"/>
    <property type="molecule type" value="Genomic_DNA"/>
</dbReference>